<accession>A0A0R3WAC1</accession>
<dbReference type="Proteomes" id="UP000282613">
    <property type="component" value="Unassembled WGS sequence"/>
</dbReference>
<name>A0A0R3WAC1_TAEAS</name>
<evidence type="ECO:0000256" key="1">
    <source>
        <dbReference type="SAM" id="MobiDB-lite"/>
    </source>
</evidence>
<proteinExistence type="predicted"/>
<keyword evidence="3" id="KW-1185">Reference proteome</keyword>
<evidence type="ECO:0000313" key="2">
    <source>
        <dbReference type="EMBL" id="VDK38462.1"/>
    </source>
</evidence>
<dbReference type="EMBL" id="UYRS01018625">
    <property type="protein sequence ID" value="VDK38462.1"/>
    <property type="molecule type" value="Genomic_DNA"/>
</dbReference>
<dbReference type="AlphaFoldDB" id="A0A0R3WAC1"/>
<organism evidence="4">
    <name type="scientific">Taenia asiatica</name>
    <name type="common">Asian tapeworm</name>
    <dbReference type="NCBI Taxonomy" id="60517"/>
    <lineage>
        <taxon>Eukaryota</taxon>
        <taxon>Metazoa</taxon>
        <taxon>Spiralia</taxon>
        <taxon>Lophotrochozoa</taxon>
        <taxon>Platyhelminthes</taxon>
        <taxon>Cestoda</taxon>
        <taxon>Eucestoda</taxon>
        <taxon>Cyclophyllidea</taxon>
        <taxon>Taeniidae</taxon>
        <taxon>Taenia</taxon>
    </lineage>
</organism>
<evidence type="ECO:0000313" key="3">
    <source>
        <dbReference type="Proteomes" id="UP000282613"/>
    </source>
</evidence>
<feature type="region of interest" description="Disordered" evidence="1">
    <location>
        <begin position="411"/>
        <end position="453"/>
    </location>
</feature>
<dbReference type="OrthoDB" id="6271441at2759"/>
<evidence type="ECO:0000313" key="4">
    <source>
        <dbReference type="WBParaSite" id="TASK_0000748401-mRNA-1"/>
    </source>
</evidence>
<reference evidence="4" key="1">
    <citation type="submission" date="2017-02" db="UniProtKB">
        <authorList>
            <consortium name="WormBaseParasite"/>
        </authorList>
    </citation>
    <scope>IDENTIFICATION</scope>
</reference>
<protein>
    <submittedName>
        <fullName evidence="4">UBZ4-type domain-containing protein</fullName>
    </submittedName>
</protein>
<feature type="region of interest" description="Disordered" evidence="1">
    <location>
        <begin position="649"/>
        <end position="678"/>
    </location>
</feature>
<sequence>MDESEFVVVDEDHKESAGFDNLAEVVQAYGAARDSLLKGVTLLHDTLNLTMELALKNTPPDFESNSDDLMKRILGSLHTSSEAVLRNHVKSLCSKLVAVKKEYEDLANKLGNPNVQGSPESSSKFARLVGVFDQIDALLPPSGAAAAAGPSNAAPTSDVEDLCVRAESIRDRVKLVMEARLGPASGAPLLRAFVVPDGTGLPHYFDYLLQLRLFGVARPFARLPTHAPLDQPEQRGRKGIGFYDHFPVIFVLTSNALALYFLMQIWRQILPNSRVFHRQRRRRIWILNLIRKTSSEVSLYRSQYPQHAVSPSHYYHRLQQYQQYRHQSHHVDCEKQSHQLPLQPAATATYRHGPHIVSSARHSFVIDDDLRLPIGHVQRLKKKLSASLNASGLDRVPSDLRAIPRQIPGAKELFGTSTIPPNHTILPSSAAKPPSLPTQRQLPPPAPRRQSTKDEIVSLQKNVASLAAAAALQRNVSVRAKEVIIDGCGGGGGNSSSRGLAVSRSVAVGFVPPLLPKPSVSVQTQTEPFGACPWWMMLEAPGWRQSSMSFSATSSGIGMDDGSNFQDDLSSVSRTCFVCCKHSAAVAGAGGTNRPHSGTNSFYPAPDLLQEISRMIREEVTSVFQSEMGTILERQRDLIQQVLKPLAEGKQTVEHARRPPDDFHASAEGDKSHSASSFQKLATAPSSHLGPHADENAIAEEHREISTQPPFQTSIDASSSVTQPMEEPICPKCQMLLPDRGALELHLDQCLQ</sequence>
<feature type="compositionally biased region" description="Low complexity" evidence="1">
    <location>
        <begin position="426"/>
        <end position="441"/>
    </location>
</feature>
<feature type="compositionally biased region" description="Basic and acidic residues" evidence="1">
    <location>
        <begin position="651"/>
        <end position="673"/>
    </location>
</feature>
<gene>
    <name evidence="2" type="ORF">TASK_LOCUS7485</name>
</gene>
<reference evidence="2 3" key="2">
    <citation type="submission" date="2018-11" db="EMBL/GenBank/DDBJ databases">
        <authorList>
            <consortium name="Pathogen Informatics"/>
        </authorList>
    </citation>
    <scope>NUCLEOTIDE SEQUENCE [LARGE SCALE GENOMIC DNA]</scope>
</reference>
<dbReference type="WBParaSite" id="TASK_0000748401-mRNA-1">
    <property type="protein sequence ID" value="TASK_0000748401-mRNA-1"/>
    <property type="gene ID" value="TASK_0000748401"/>
</dbReference>